<dbReference type="OrthoDB" id="8836344at2"/>
<evidence type="ECO:0000313" key="4">
    <source>
        <dbReference type="EMBL" id="GAN77488.1"/>
    </source>
</evidence>
<gene>
    <name evidence="4" type="ORF">Asru_0337_03</name>
</gene>
<dbReference type="InterPro" id="IPR019262">
    <property type="entry name" value="DUF2272"/>
</dbReference>
<organism evidence="4 5">
    <name type="scientific">Acidisphaera rubrifaciens HS-AP3</name>
    <dbReference type="NCBI Taxonomy" id="1231350"/>
    <lineage>
        <taxon>Bacteria</taxon>
        <taxon>Pseudomonadati</taxon>
        <taxon>Pseudomonadota</taxon>
        <taxon>Alphaproteobacteria</taxon>
        <taxon>Acetobacterales</taxon>
        <taxon>Acetobacteraceae</taxon>
        <taxon>Acidisphaera</taxon>
    </lineage>
</organism>
<protein>
    <recommendedName>
        <fullName evidence="3">DUF2272 domain-containing protein</fullName>
    </recommendedName>
</protein>
<dbReference type="AlphaFoldDB" id="A0A0D6P8E5"/>
<dbReference type="RefSeq" id="WP_084623492.1">
    <property type="nucleotide sequence ID" value="NZ_BANB01000337.1"/>
</dbReference>
<dbReference type="Proteomes" id="UP000032680">
    <property type="component" value="Unassembled WGS sequence"/>
</dbReference>
<evidence type="ECO:0000259" key="3">
    <source>
        <dbReference type="Pfam" id="PF10030"/>
    </source>
</evidence>
<evidence type="ECO:0000256" key="2">
    <source>
        <dbReference type="SAM" id="SignalP"/>
    </source>
</evidence>
<keyword evidence="5" id="KW-1185">Reference proteome</keyword>
<feature type="chain" id="PRO_5002309574" description="DUF2272 domain-containing protein" evidence="2">
    <location>
        <begin position="33"/>
        <end position="298"/>
    </location>
</feature>
<feature type="region of interest" description="Disordered" evidence="1">
    <location>
        <begin position="81"/>
        <end position="102"/>
    </location>
</feature>
<keyword evidence="2" id="KW-0732">Signal</keyword>
<evidence type="ECO:0000313" key="5">
    <source>
        <dbReference type="Proteomes" id="UP000032680"/>
    </source>
</evidence>
<dbReference type="PROSITE" id="PS51257">
    <property type="entry name" value="PROKAR_LIPOPROTEIN"/>
    <property type="match status" value="1"/>
</dbReference>
<feature type="signal peptide" evidence="2">
    <location>
        <begin position="1"/>
        <end position="32"/>
    </location>
</feature>
<dbReference type="EMBL" id="BANB01000337">
    <property type="protein sequence ID" value="GAN77488.1"/>
    <property type="molecule type" value="Genomic_DNA"/>
</dbReference>
<proteinExistence type="predicted"/>
<accession>A0A0D6P8E5</accession>
<evidence type="ECO:0000256" key="1">
    <source>
        <dbReference type="SAM" id="MobiDB-lite"/>
    </source>
</evidence>
<dbReference type="Pfam" id="PF10030">
    <property type="entry name" value="DUF2272"/>
    <property type="match status" value="1"/>
</dbReference>
<feature type="domain" description="DUF2272" evidence="3">
    <location>
        <begin position="101"/>
        <end position="288"/>
    </location>
</feature>
<sequence>MRRCAPARPTARIGAAARLSGVLILAALAACARTPPATSAASGYRAPSDTQVPDFAKKPYEPISRAAVVAIALREWRLFDRPVDDDPPDTRPQPPPDQMPERQEGYWQRVGEYWWLALDPSDKEAAWTGKHDEFGLVFPASEDGRYAWSAAFVSYVMRIAGAGPHFPYSMNHATYINIAKQMADGQTSGWIVTAERPENYAPQPGDLICTGRGRSARLRYDDLPTASSFPAHCDIVVSRQPNQISVIGGNVDDAVTMKHVPVTGDGRLATPDGTVLDTRYPWMVVLKVLYPDAPPPVS</sequence>
<name>A0A0D6P8E5_9PROT</name>
<comment type="caution">
    <text evidence="4">The sequence shown here is derived from an EMBL/GenBank/DDBJ whole genome shotgun (WGS) entry which is preliminary data.</text>
</comment>
<reference evidence="4 5" key="1">
    <citation type="submission" date="2012-11" db="EMBL/GenBank/DDBJ databases">
        <title>Whole genome sequence of Acidisphaera rubrifaciens HS-AP3.</title>
        <authorList>
            <person name="Azuma Y."/>
            <person name="Higashiura N."/>
            <person name="Hirakawa H."/>
            <person name="Matsushita K."/>
        </authorList>
    </citation>
    <scope>NUCLEOTIDE SEQUENCE [LARGE SCALE GENOMIC DNA]</scope>
    <source>
        <strain evidence="4 5">HS-AP3</strain>
    </source>
</reference>